<dbReference type="EMBL" id="JAEMGP010000002">
    <property type="protein sequence ID" value="KAG5213068.1"/>
    <property type="molecule type" value="Genomic_DNA"/>
</dbReference>
<sequence>MSEASQEAPGEVFMQKTQQDKHSGLNSSYPNASTDIDLIIKGIVKDPEATSKESQDSSSAINWDLHQLTRSFLKDCNYHYNSIVHSNQLIPTNHLKYFLPFSPQSPNSDDPSSPGYCTRFASLGIRGQGLPVKPGRRKG</sequence>
<organism evidence="2 3">
    <name type="scientific">Ovis aries</name>
    <name type="common">Sheep</name>
    <dbReference type="NCBI Taxonomy" id="9940"/>
    <lineage>
        <taxon>Eukaryota</taxon>
        <taxon>Metazoa</taxon>
        <taxon>Chordata</taxon>
        <taxon>Craniata</taxon>
        <taxon>Vertebrata</taxon>
        <taxon>Euteleostomi</taxon>
        <taxon>Mammalia</taxon>
        <taxon>Eutheria</taxon>
        <taxon>Laurasiatheria</taxon>
        <taxon>Artiodactyla</taxon>
        <taxon>Ruminantia</taxon>
        <taxon>Pecora</taxon>
        <taxon>Bovidae</taxon>
        <taxon>Caprinae</taxon>
        <taxon>Ovis</taxon>
    </lineage>
</organism>
<dbReference type="Proteomes" id="UP000664991">
    <property type="component" value="Unassembled WGS sequence"/>
</dbReference>
<protein>
    <submittedName>
        <fullName evidence="2">Uncharacterized protein</fullName>
    </submittedName>
</protein>
<comment type="caution">
    <text evidence="2">The sequence shown here is derived from an EMBL/GenBank/DDBJ whole genome shotgun (WGS) entry which is preliminary data.</text>
</comment>
<accession>A0A836D568</accession>
<feature type="region of interest" description="Disordered" evidence="1">
    <location>
        <begin position="1"/>
        <end position="32"/>
    </location>
</feature>
<name>A0A836D568_SHEEP</name>
<reference evidence="2 3" key="1">
    <citation type="submission" date="2020-12" db="EMBL/GenBank/DDBJ databases">
        <title>De novo assembly of Tibetan sheep genome.</title>
        <authorList>
            <person name="Li X."/>
        </authorList>
    </citation>
    <scope>NUCLEOTIDE SEQUENCE [LARGE SCALE GENOMIC DNA]</scope>
    <source>
        <tissue evidence="2">Heart</tissue>
    </source>
</reference>
<dbReference type="AlphaFoldDB" id="A0A836D568"/>
<proteinExistence type="predicted"/>
<evidence type="ECO:0000256" key="1">
    <source>
        <dbReference type="SAM" id="MobiDB-lite"/>
    </source>
</evidence>
<evidence type="ECO:0000313" key="2">
    <source>
        <dbReference type="EMBL" id="KAG5213068.1"/>
    </source>
</evidence>
<evidence type="ECO:0000313" key="3">
    <source>
        <dbReference type="Proteomes" id="UP000664991"/>
    </source>
</evidence>
<gene>
    <name evidence="2" type="ORF">JEQ12_008854</name>
</gene>